<organism evidence="1 2">
    <name type="scientific">Rhizobium mesoamericanum STM3625</name>
    <dbReference type="NCBI Taxonomy" id="1211777"/>
    <lineage>
        <taxon>Bacteria</taxon>
        <taxon>Pseudomonadati</taxon>
        <taxon>Pseudomonadota</taxon>
        <taxon>Alphaproteobacteria</taxon>
        <taxon>Hyphomicrobiales</taxon>
        <taxon>Rhizobiaceae</taxon>
        <taxon>Rhizobium/Agrobacterium group</taxon>
        <taxon>Rhizobium</taxon>
    </lineage>
</organism>
<dbReference type="HOGENOM" id="CLU_2755112_0_0_5"/>
<comment type="caution">
    <text evidence="1">The sequence shown here is derived from an EMBL/GenBank/DDBJ whole genome shotgun (WGS) entry which is preliminary data.</text>
</comment>
<proteinExistence type="predicted"/>
<keyword evidence="2" id="KW-1185">Reference proteome</keyword>
<evidence type="ECO:0000313" key="2">
    <source>
        <dbReference type="Proteomes" id="UP000009319"/>
    </source>
</evidence>
<dbReference type="EMBL" id="CANI01000006">
    <property type="protein sequence ID" value="CCM74539.1"/>
    <property type="molecule type" value="Genomic_DNA"/>
</dbReference>
<dbReference type="AlphaFoldDB" id="K0PXG6"/>
<dbReference type="Proteomes" id="UP000009319">
    <property type="component" value="Unassembled WGS sequence"/>
</dbReference>
<gene>
    <name evidence="1" type="ORF">BN77_1675</name>
</gene>
<evidence type="ECO:0000313" key="1">
    <source>
        <dbReference type="EMBL" id="CCM74539.1"/>
    </source>
</evidence>
<dbReference type="STRING" id="1211777.BN77_1675"/>
<protein>
    <submittedName>
        <fullName evidence="1">Uncharacterized protein</fullName>
    </submittedName>
</protein>
<accession>K0PXG6</accession>
<reference evidence="1 2" key="1">
    <citation type="journal article" date="2013" name="Genome Announc.">
        <title>Draft Genome Sequence of Rhizobium mesoamericanum STM3625, a Nitrogen-Fixing Symbiont of Mimosa pudica Isolated in French Guiana (South America).</title>
        <authorList>
            <person name="Moulin L."/>
            <person name="Mornico D."/>
            <person name="Melkonian R."/>
            <person name="Klonowska A."/>
        </authorList>
    </citation>
    <scope>NUCLEOTIDE SEQUENCE [LARGE SCALE GENOMIC DNA]</scope>
    <source>
        <strain evidence="1 2">STM3625</strain>
    </source>
</reference>
<name>K0PXG6_9HYPH</name>
<sequence length="70" mass="8318">MVRYRFVPKTYSSTYDVAVWQPFLARRTRRAFYYSLPVIDVLPALANFQRNTCTPPVRTIRSGRRCIFLN</sequence>